<organism evidence="2 3">
    <name type="scientific">Panaeolus cyanescens</name>
    <dbReference type="NCBI Taxonomy" id="181874"/>
    <lineage>
        <taxon>Eukaryota</taxon>
        <taxon>Fungi</taxon>
        <taxon>Dikarya</taxon>
        <taxon>Basidiomycota</taxon>
        <taxon>Agaricomycotina</taxon>
        <taxon>Agaricomycetes</taxon>
        <taxon>Agaricomycetidae</taxon>
        <taxon>Agaricales</taxon>
        <taxon>Agaricineae</taxon>
        <taxon>Galeropsidaceae</taxon>
        <taxon>Panaeolus</taxon>
    </lineage>
</organism>
<dbReference type="Proteomes" id="UP000284842">
    <property type="component" value="Unassembled WGS sequence"/>
</dbReference>
<feature type="compositionally biased region" description="Acidic residues" evidence="1">
    <location>
        <begin position="291"/>
        <end position="300"/>
    </location>
</feature>
<dbReference type="OrthoDB" id="3067694at2759"/>
<name>A0A409W0W9_9AGAR</name>
<feature type="region of interest" description="Disordered" evidence="1">
    <location>
        <begin position="1"/>
        <end position="57"/>
    </location>
</feature>
<evidence type="ECO:0000313" key="3">
    <source>
        <dbReference type="Proteomes" id="UP000284842"/>
    </source>
</evidence>
<feature type="compositionally biased region" description="Basic and acidic residues" evidence="1">
    <location>
        <begin position="359"/>
        <end position="369"/>
    </location>
</feature>
<dbReference type="AlphaFoldDB" id="A0A409W0W9"/>
<feature type="compositionally biased region" description="Low complexity" evidence="1">
    <location>
        <begin position="468"/>
        <end position="510"/>
    </location>
</feature>
<evidence type="ECO:0000313" key="2">
    <source>
        <dbReference type="EMBL" id="PPQ72164.1"/>
    </source>
</evidence>
<feature type="compositionally biased region" description="Acidic residues" evidence="1">
    <location>
        <begin position="396"/>
        <end position="407"/>
    </location>
</feature>
<keyword evidence="3" id="KW-1185">Reference proteome</keyword>
<protein>
    <submittedName>
        <fullName evidence="2">Uncharacterized protein</fullName>
    </submittedName>
</protein>
<comment type="caution">
    <text evidence="2">The sequence shown here is derived from an EMBL/GenBank/DDBJ whole genome shotgun (WGS) entry which is preliminary data.</text>
</comment>
<evidence type="ECO:0000256" key="1">
    <source>
        <dbReference type="SAM" id="MobiDB-lite"/>
    </source>
</evidence>
<accession>A0A409W0W9</accession>
<proteinExistence type="predicted"/>
<feature type="compositionally biased region" description="Polar residues" evidence="1">
    <location>
        <begin position="441"/>
        <end position="453"/>
    </location>
</feature>
<dbReference type="STRING" id="181874.A0A409W0W9"/>
<feature type="compositionally biased region" description="Low complexity" evidence="1">
    <location>
        <begin position="429"/>
        <end position="440"/>
    </location>
</feature>
<feature type="compositionally biased region" description="Acidic residues" evidence="1">
    <location>
        <begin position="308"/>
        <end position="323"/>
    </location>
</feature>
<reference evidence="2 3" key="1">
    <citation type="journal article" date="2018" name="Evol. Lett.">
        <title>Horizontal gene cluster transfer increased hallucinogenic mushroom diversity.</title>
        <authorList>
            <person name="Reynolds H.T."/>
            <person name="Vijayakumar V."/>
            <person name="Gluck-Thaler E."/>
            <person name="Korotkin H.B."/>
            <person name="Matheny P.B."/>
            <person name="Slot J.C."/>
        </authorList>
    </citation>
    <scope>NUCLEOTIDE SEQUENCE [LARGE SCALE GENOMIC DNA]</scope>
    <source>
        <strain evidence="2 3">2629</strain>
    </source>
</reference>
<feature type="region of interest" description="Disordered" evidence="1">
    <location>
        <begin position="101"/>
        <end position="510"/>
    </location>
</feature>
<dbReference type="EMBL" id="NHTK01005883">
    <property type="protein sequence ID" value="PPQ72164.1"/>
    <property type="molecule type" value="Genomic_DNA"/>
</dbReference>
<gene>
    <name evidence="2" type="ORF">CVT24_002415</name>
</gene>
<dbReference type="InParanoid" id="A0A409W0W9"/>
<sequence length="832" mass="91491">MSPFRSPLSRLHKASAPLKSDRSRSSSPHPLDDIAGSSIHPPAGRVLFEEGSRPIKPSKIAIMKPESKAYQARMRSKMARMREAAATREDLESVISLSSSENLGDLDAGDSMYRGPTKQSKVFCDSGHDHMSPPVTRRTASSKRVNLGKTDSDDVNNPLRSRVTPRPLKNKADVIDIPSDDEDPFMHSIDVKPSLSERGLLPPIAPMTPPRVRPRPIKKTMNIPPSIDDDEIGDTARLMPANKRKRYETPTKPRLSQSKHRDAMSEDELPMDDEHWSPPRRVAPPLRNTFIDDEAAEEDIGLASDRADDLDLDEYDLQDDFIDDSPIQPPKRSRKSNTKSSSVRDRLQTRPIRGALKTPKADDIIDHENTSSVRNMSDKRAGKLKAIAIQNTSSLSEDEDGDLEDANDLSPYERKELRLALRRSRQDVSSSPKEGQPSSSTRNSARKTANTHTPAKPVDIDLTEPDLSTPSPTSSSSNVSPSSHVGLATPATTPVASSASSSSSVPVSTTPARRGFTSIADYIARIPGAAAALQTPTNVDTVVRCGTLPAVCEVNDPSTHDVILQNDYASLPPLKKGTLEPYAVPQSPDYELIRFIDWVQLNPNLNADLALDFVRFCLSGNKGNVSRCSPREVELREMRSASRQAQVYRNGKPFIGVTTGKVDWSQLTTVGPAGIQQKFIRIIMHAQEGPRFEAWLCMVFGHSTMASQMFRNVMPFTTRSAPARVVNNTAPFDPHAPHFVVNPTTFSLPYNAIIPVYDATNTVAFDVNTDLDRLPEVLPRWMHGEVPRGSFAVVGYTISEYYSKAGKWTLSCNLLWIIVLAVPTAEPAASPA</sequence>